<dbReference type="Proteomes" id="UP001177021">
    <property type="component" value="Unassembled WGS sequence"/>
</dbReference>
<evidence type="ECO:0000313" key="2">
    <source>
        <dbReference type="Proteomes" id="UP001177021"/>
    </source>
</evidence>
<comment type="caution">
    <text evidence="1">The sequence shown here is derived from an EMBL/GenBank/DDBJ whole genome shotgun (WGS) entry which is preliminary data.</text>
</comment>
<sequence>MTKMSIIVIIFGLISFLLGIVGENKKPSMGVLVKGKDAMICNYPNDPTVVFGYSSIGFLVASSLMGLVSIFYSYNGTTVPPSVLLKYTTLSIFLILALICSTLGGVMTLWPTVTEQHYHWRHNFYSANVTTSTKLNCPTAKTGLMGGGAFLCLISSLFWLSSLMLVKNARDDYLEEVVSPNI</sequence>
<reference evidence="1" key="1">
    <citation type="submission" date="2023-10" db="EMBL/GenBank/DDBJ databases">
        <authorList>
            <person name="Rodriguez Cubillos JULIANA M."/>
            <person name="De Vega J."/>
        </authorList>
    </citation>
    <scope>NUCLEOTIDE SEQUENCE</scope>
</reference>
<dbReference type="EMBL" id="CASHSV030000716">
    <property type="protein sequence ID" value="CAJ2674895.1"/>
    <property type="molecule type" value="Genomic_DNA"/>
</dbReference>
<keyword evidence="2" id="KW-1185">Reference proteome</keyword>
<proteinExistence type="predicted"/>
<evidence type="ECO:0000313" key="1">
    <source>
        <dbReference type="EMBL" id="CAJ2674895.1"/>
    </source>
</evidence>
<protein>
    <submittedName>
        <fullName evidence="1">Uncharacterized protein</fullName>
    </submittedName>
</protein>
<accession>A0ACB0LZJ5</accession>
<name>A0ACB0LZJ5_TRIPR</name>
<organism evidence="1 2">
    <name type="scientific">Trifolium pratense</name>
    <name type="common">Red clover</name>
    <dbReference type="NCBI Taxonomy" id="57577"/>
    <lineage>
        <taxon>Eukaryota</taxon>
        <taxon>Viridiplantae</taxon>
        <taxon>Streptophyta</taxon>
        <taxon>Embryophyta</taxon>
        <taxon>Tracheophyta</taxon>
        <taxon>Spermatophyta</taxon>
        <taxon>Magnoliopsida</taxon>
        <taxon>eudicotyledons</taxon>
        <taxon>Gunneridae</taxon>
        <taxon>Pentapetalae</taxon>
        <taxon>rosids</taxon>
        <taxon>fabids</taxon>
        <taxon>Fabales</taxon>
        <taxon>Fabaceae</taxon>
        <taxon>Papilionoideae</taxon>
        <taxon>50 kb inversion clade</taxon>
        <taxon>NPAAA clade</taxon>
        <taxon>Hologalegina</taxon>
        <taxon>IRL clade</taxon>
        <taxon>Trifolieae</taxon>
        <taxon>Trifolium</taxon>
    </lineage>
</organism>
<gene>
    <name evidence="1" type="ORF">MILVUS5_LOCUS38042</name>
</gene>